<name>A0A177DSV8_ALTAL</name>
<dbReference type="GeneID" id="29110482"/>
<keyword evidence="2" id="KW-1185">Reference proteome</keyword>
<protein>
    <submittedName>
        <fullName evidence="1">Uncharacterized protein</fullName>
    </submittedName>
</protein>
<evidence type="ECO:0000313" key="2">
    <source>
        <dbReference type="Proteomes" id="UP000077248"/>
    </source>
</evidence>
<dbReference type="VEuPathDB" id="FungiDB:CC77DRAFT_1019713"/>
<dbReference type="STRING" id="5599.A0A177DSV8"/>
<dbReference type="Proteomes" id="UP000077248">
    <property type="component" value="Unassembled WGS sequence"/>
</dbReference>
<dbReference type="RefSeq" id="XP_018387260.1">
    <property type="nucleotide sequence ID" value="XM_018524888.1"/>
</dbReference>
<dbReference type="EMBL" id="KV441476">
    <property type="protein sequence ID" value="OAG21839.1"/>
    <property type="molecule type" value="Genomic_DNA"/>
</dbReference>
<proteinExistence type="predicted"/>
<gene>
    <name evidence="1" type="ORF">CC77DRAFT_1019713</name>
</gene>
<reference evidence="1 2" key="1">
    <citation type="submission" date="2016-05" db="EMBL/GenBank/DDBJ databases">
        <title>Comparative analysis of secretome profiles of manganese(II)-oxidizing ascomycete fungi.</title>
        <authorList>
            <consortium name="DOE Joint Genome Institute"/>
            <person name="Zeiner C.A."/>
            <person name="Purvine S.O."/>
            <person name="Zink E.M."/>
            <person name="Wu S."/>
            <person name="Pasa-Tolic L."/>
            <person name="Chaput D.L."/>
            <person name="Haridas S."/>
            <person name="Grigoriev I.V."/>
            <person name="Santelli C.M."/>
            <person name="Hansel C.M."/>
        </authorList>
    </citation>
    <scope>NUCLEOTIDE SEQUENCE [LARGE SCALE GENOMIC DNA]</scope>
    <source>
        <strain evidence="1 2">SRC1lrK2f</strain>
    </source>
</reference>
<dbReference type="KEGG" id="aalt:CC77DRAFT_1019713"/>
<sequence length="256" mass="29371">MSEIKGYEIGEINAKAAFTSDIILDARIDLPSCVNAQELGRRDMDVRKGMYITYLPYQPHPITGQIMAGGRYLFETWEDVLDYDHWTTNVYETGDPPEKFWSRSTMQKVDRWNWHVTRACHFSHPETHGLSRFQRWSYSGDKVEEHLREIYPRIRDAAKAYEAAGVWLLYQPEANLIGLFTIMRKPKNLDTSSLYEAIEDLKAQPSLGPLFPESLSLRPVFDRSSLNLSMWLPKSRLAGGVHQANTLAPILPPVTV</sequence>
<dbReference type="OMA" id="MYIKYLP"/>
<evidence type="ECO:0000313" key="1">
    <source>
        <dbReference type="EMBL" id="OAG21839.1"/>
    </source>
</evidence>
<accession>A0A177DSV8</accession>
<dbReference type="AlphaFoldDB" id="A0A177DSV8"/>
<organism evidence="1 2">
    <name type="scientific">Alternaria alternata</name>
    <name type="common">Alternaria rot fungus</name>
    <name type="synonym">Torula alternata</name>
    <dbReference type="NCBI Taxonomy" id="5599"/>
    <lineage>
        <taxon>Eukaryota</taxon>
        <taxon>Fungi</taxon>
        <taxon>Dikarya</taxon>
        <taxon>Ascomycota</taxon>
        <taxon>Pezizomycotina</taxon>
        <taxon>Dothideomycetes</taxon>
        <taxon>Pleosporomycetidae</taxon>
        <taxon>Pleosporales</taxon>
        <taxon>Pleosporineae</taxon>
        <taxon>Pleosporaceae</taxon>
        <taxon>Alternaria</taxon>
        <taxon>Alternaria sect. Alternaria</taxon>
        <taxon>Alternaria alternata complex</taxon>
    </lineage>
</organism>